<sequence>MRIRDPRAPAQVELLHWRQLPQTRSGQRGIAAQIQMTQTLRLHPHCWRDGGQIVVGDIAAGKVQFAESADTKGR</sequence>
<reference evidence="2" key="1">
    <citation type="journal article" date="2019" name="Int. J. Syst. Evol. Microbiol.">
        <title>The Global Catalogue of Microorganisms (GCM) 10K type strain sequencing project: providing services to taxonomists for standard genome sequencing and annotation.</title>
        <authorList>
            <consortium name="The Broad Institute Genomics Platform"/>
            <consortium name="The Broad Institute Genome Sequencing Center for Infectious Disease"/>
            <person name="Wu L."/>
            <person name="Ma J."/>
        </authorList>
    </citation>
    <scope>NUCLEOTIDE SEQUENCE [LARGE SCALE GENOMIC DNA]</scope>
    <source>
        <strain evidence="2">JCM 16673</strain>
    </source>
</reference>
<dbReference type="EMBL" id="BAAAZE010000008">
    <property type="protein sequence ID" value="GAA4025588.1"/>
    <property type="molecule type" value="Genomic_DNA"/>
</dbReference>
<evidence type="ECO:0000313" key="1">
    <source>
        <dbReference type="EMBL" id="GAA4025588.1"/>
    </source>
</evidence>
<organism evidence="1 2">
    <name type="scientific">Actimicrobium antarcticum</name>
    <dbReference type="NCBI Taxonomy" id="1051899"/>
    <lineage>
        <taxon>Bacteria</taxon>
        <taxon>Pseudomonadati</taxon>
        <taxon>Pseudomonadota</taxon>
        <taxon>Betaproteobacteria</taxon>
        <taxon>Burkholderiales</taxon>
        <taxon>Oxalobacteraceae</taxon>
        <taxon>Actimicrobium</taxon>
    </lineage>
</organism>
<proteinExistence type="predicted"/>
<evidence type="ECO:0000313" key="2">
    <source>
        <dbReference type="Proteomes" id="UP001501353"/>
    </source>
</evidence>
<keyword evidence="2" id="KW-1185">Reference proteome</keyword>
<name>A0ABP7TFZ1_9BURK</name>
<protein>
    <submittedName>
        <fullName evidence="1">Uncharacterized protein</fullName>
    </submittedName>
</protein>
<gene>
    <name evidence="1" type="ORF">GCM10022212_24300</name>
</gene>
<comment type="caution">
    <text evidence="1">The sequence shown here is derived from an EMBL/GenBank/DDBJ whole genome shotgun (WGS) entry which is preliminary data.</text>
</comment>
<dbReference type="Proteomes" id="UP001501353">
    <property type="component" value="Unassembled WGS sequence"/>
</dbReference>
<accession>A0ABP7TFZ1</accession>